<keyword evidence="3" id="KW-1185">Reference proteome</keyword>
<gene>
    <name evidence="2" type="ORF">ACFOOL_01870</name>
</gene>
<evidence type="ECO:0000256" key="1">
    <source>
        <dbReference type="SAM" id="Phobius"/>
    </source>
</evidence>
<evidence type="ECO:0000313" key="3">
    <source>
        <dbReference type="Proteomes" id="UP001595613"/>
    </source>
</evidence>
<organism evidence="2 3">
    <name type="scientific">Devosia honganensis</name>
    <dbReference type="NCBI Taxonomy" id="1610527"/>
    <lineage>
        <taxon>Bacteria</taxon>
        <taxon>Pseudomonadati</taxon>
        <taxon>Pseudomonadota</taxon>
        <taxon>Alphaproteobacteria</taxon>
        <taxon>Hyphomicrobiales</taxon>
        <taxon>Devosiaceae</taxon>
        <taxon>Devosia</taxon>
    </lineage>
</organism>
<keyword evidence="1" id="KW-0812">Transmembrane</keyword>
<keyword evidence="1" id="KW-1133">Transmembrane helix</keyword>
<dbReference type="Proteomes" id="UP001595613">
    <property type="component" value="Unassembled WGS sequence"/>
</dbReference>
<sequence length="143" mass="15120">MGLLAPLAALLGLETEKLMTKARAAALAYGTIGLLLLVAAIFLIAAGFMSLAQIIGPVLAALTLAGIFLLLALIVYLGMLIGRGRQRREQTERRHASETGALLTSAAITALPMVMRSPVVLRVGLPLAALAYVLMRRSEAEDR</sequence>
<evidence type="ECO:0000313" key="2">
    <source>
        <dbReference type="EMBL" id="MFC3703501.1"/>
    </source>
</evidence>
<accession>A0ABV7WXJ3</accession>
<feature type="transmembrane region" description="Helical" evidence="1">
    <location>
        <begin position="26"/>
        <end position="48"/>
    </location>
</feature>
<comment type="caution">
    <text evidence="2">The sequence shown here is derived from an EMBL/GenBank/DDBJ whole genome shotgun (WGS) entry which is preliminary data.</text>
</comment>
<reference evidence="3" key="1">
    <citation type="journal article" date="2019" name="Int. J. Syst. Evol. Microbiol.">
        <title>The Global Catalogue of Microorganisms (GCM) 10K type strain sequencing project: providing services to taxonomists for standard genome sequencing and annotation.</title>
        <authorList>
            <consortium name="The Broad Institute Genomics Platform"/>
            <consortium name="The Broad Institute Genome Sequencing Center for Infectious Disease"/>
            <person name="Wu L."/>
            <person name="Ma J."/>
        </authorList>
    </citation>
    <scope>NUCLEOTIDE SEQUENCE [LARGE SCALE GENOMIC DNA]</scope>
    <source>
        <strain evidence="3">KCTC 42281</strain>
    </source>
</reference>
<evidence type="ECO:0008006" key="4">
    <source>
        <dbReference type="Google" id="ProtNLM"/>
    </source>
</evidence>
<dbReference type="EMBL" id="JBHRYD010000001">
    <property type="protein sequence ID" value="MFC3703501.1"/>
    <property type="molecule type" value="Genomic_DNA"/>
</dbReference>
<keyword evidence="1" id="KW-0472">Membrane</keyword>
<name>A0ABV7WXJ3_9HYPH</name>
<feature type="transmembrane region" description="Helical" evidence="1">
    <location>
        <begin position="54"/>
        <end position="76"/>
    </location>
</feature>
<protein>
    <recommendedName>
        <fullName evidence="4">Phage holin family protein</fullName>
    </recommendedName>
</protein>
<dbReference type="RefSeq" id="WP_380094355.1">
    <property type="nucleotide sequence ID" value="NZ_JBHRYD010000001.1"/>
</dbReference>
<proteinExistence type="predicted"/>